<dbReference type="InterPro" id="IPR006311">
    <property type="entry name" value="TAT_signal"/>
</dbReference>
<evidence type="ECO:0000259" key="5">
    <source>
        <dbReference type="Pfam" id="PF00155"/>
    </source>
</evidence>
<accession>A0ABS5WFG6</accession>
<name>A0ABS5WFG6_9FLAO</name>
<keyword evidence="7" id="KW-1185">Reference proteome</keyword>
<dbReference type="PANTHER" id="PTHR43643:SF3">
    <property type="entry name" value="HISTIDINOL-PHOSPHATE AMINOTRANSFERASE"/>
    <property type="match status" value="1"/>
</dbReference>
<organism evidence="6 7">
    <name type="scientific">Zobellia barbeyronii</name>
    <dbReference type="NCBI Taxonomy" id="2748009"/>
    <lineage>
        <taxon>Bacteria</taxon>
        <taxon>Pseudomonadati</taxon>
        <taxon>Bacteroidota</taxon>
        <taxon>Flavobacteriia</taxon>
        <taxon>Flavobacteriales</taxon>
        <taxon>Flavobacteriaceae</taxon>
        <taxon>Zobellia</taxon>
    </lineage>
</organism>
<dbReference type="Pfam" id="PF00155">
    <property type="entry name" value="Aminotran_1_2"/>
    <property type="match status" value="1"/>
</dbReference>
<dbReference type="GO" id="GO:0008483">
    <property type="term" value="F:transaminase activity"/>
    <property type="evidence" value="ECO:0007669"/>
    <property type="project" value="UniProtKB-KW"/>
</dbReference>
<dbReference type="Gene3D" id="3.40.640.10">
    <property type="entry name" value="Type I PLP-dependent aspartate aminotransferase-like (Major domain)"/>
    <property type="match status" value="1"/>
</dbReference>
<evidence type="ECO:0000313" key="6">
    <source>
        <dbReference type="EMBL" id="MBT2162098.1"/>
    </source>
</evidence>
<dbReference type="CDD" id="cd00609">
    <property type="entry name" value="AAT_like"/>
    <property type="match status" value="1"/>
</dbReference>
<dbReference type="Proteomes" id="UP000740413">
    <property type="component" value="Unassembled WGS sequence"/>
</dbReference>
<evidence type="ECO:0000256" key="2">
    <source>
        <dbReference type="ARBA" id="ARBA00022576"/>
    </source>
</evidence>
<proteinExistence type="inferred from homology"/>
<dbReference type="InterPro" id="IPR015424">
    <property type="entry name" value="PyrdxlP-dep_Trfase"/>
</dbReference>
<dbReference type="EMBL" id="JACATN010000004">
    <property type="protein sequence ID" value="MBT2162098.1"/>
    <property type="molecule type" value="Genomic_DNA"/>
</dbReference>
<evidence type="ECO:0000313" key="7">
    <source>
        <dbReference type="Proteomes" id="UP000740413"/>
    </source>
</evidence>
<reference evidence="7" key="1">
    <citation type="submission" date="2023-07" db="EMBL/GenBank/DDBJ databases">
        <title>Zobellia barbeyronii sp. nov., a new marine flavobacterium, isolated from green and red algae.</title>
        <authorList>
            <person name="Nedashkovskaya O.I."/>
            <person name="Otstavnykh N."/>
            <person name="Zhukova N."/>
            <person name="Guzev K."/>
            <person name="Chausova V."/>
            <person name="Tekutyeva L."/>
            <person name="Mikhailov V."/>
            <person name="Isaeva M."/>
        </authorList>
    </citation>
    <scope>NUCLEOTIDE SEQUENCE [LARGE SCALE GENOMIC DNA]</scope>
    <source>
        <strain evidence="7">KMM 6746</strain>
    </source>
</reference>
<sequence>MKTLDRRAWLKRGALTAAGAIAAPYLSYGAFGNEPVIIDAQGNLPYTPFFKEYLPYEVDKPVELLAKLNANENPYGPSPMAVDAFQKYAPKGNRYGWKEMFELVDKIAELEGVKTETIMMGPGSSDLLEKTAMVFFQNGGNIVSADPAYMSLIKVAEATGATWKPIKLKEDWSHDLPAMEAAIDADTKLVYICNPNNPTGSMTDHEELVDFCSRVSEKVPIFVDEAYLGFLDDAAKKSMVSLINEGKNVMIARTFSKIQGMAGLRVGYMVAQPETLAIIQKVTRGGMGISLPSIHAAMASMDDVEFSNKTRKLNSECREYVYSVLDGMGYSYVPSSTSFIIFPIEMDGKAFLEKMTAEGVGVRAFNIMDKNWCRVSMGTMEEMKLFGAALQKVLA</sequence>
<evidence type="ECO:0000256" key="4">
    <source>
        <dbReference type="ARBA" id="ARBA00022898"/>
    </source>
</evidence>
<dbReference type="InterPro" id="IPR015422">
    <property type="entry name" value="PyrdxlP-dep_Trfase_small"/>
</dbReference>
<protein>
    <submittedName>
        <fullName evidence="6">Aminotransferase class I/II-fold pyridoxal phosphate-dependent enzyme</fullName>
    </submittedName>
</protein>
<dbReference type="RefSeq" id="WP_214612187.1">
    <property type="nucleotide sequence ID" value="NZ_JACATN010000004.1"/>
</dbReference>
<gene>
    <name evidence="6" type="ORF">HW347_12555</name>
</gene>
<dbReference type="InterPro" id="IPR050106">
    <property type="entry name" value="HistidinolP_aminotransfase"/>
</dbReference>
<dbReference type="SUPFAM" id="SSF53383">
    <property type="entry name" value="PLP-dependent transferases"/>
    <property type="match status" value="1"/>
</dbReference>
<evidence type="ECO:0000256" key="1">
    <source>
        <dbReference type="ARBA" id="ARBA00007970"/>
    </source>
</evidence>
<dbReference type="PROSITE" id="PS51318">
    <property type="entry name" value="TAT"/>
    <property type="match status" value="1"/>
</dbReference>
<keyword evidence="4" id="KW-0663">Pyridoxal phosphate</keyword>
<feature type="domain" description="Aminotransferase class I/classII large" evidence="5">
    <location>
        <begin position="67"/>
        <end position="384"/>
    </location>
</feature>
<comment type="caution">
    <text evidence="6">The sequence shown here is derived from an EMBL/GenBank/DDBJ whole genome shotgun (WGS) entry which is preliminary data.</text>
</comment>
<dbReference type="InterPro" id="IPR004839">
    <property type="entry name" value="Aminotransferase_I/II_large"/>
</dbReference>
<dbReference type="Gene3D" id="3.90.1150.10">
    <property type="entry name" value="Aspartate Aminotransferase, domain 1"/>
    <property type="match status" value="1"/>
</dbReference>
<keyword evidence="2 6" id="KW-0032">Aminotransferase</keyword>
<dbReference type="PANTHER" id="PTHR43643">
    <property type="entry name" value="HISTIDINOL-PHOSPHATE AMINOTRANSFERASE 2"/>
    <property type="match status" value="1"/>
</dbReference>
<dbReference type="InterPro" id="IPR015421">
    <property type="entry name" value="PyrdxlP-dep_Trfase_major"/>
</dbReference>
<keyword evidence="3" id="KW-0808">Transferase</keyword>
<comment type="similarity">
    <text evidence="1">Belongs to the class-II pyridoxal-phosphate-dependent aminotransferase family. Histidinol-phosphate aminotransferase subfamily.</text>
</comment>
<evidence type="ECO:0000256" key="3">
    <source>
        <dbReference type="ARBA" id="ARBA00022679"/>
    </source>
</evidence>